<evidence type="ECO:0000256" key="20">
    <source>
        <dbReference type="PIRSR" id="PIRSR037393-3"/>
    </source>
</evidence>
<dbReference type="RefSeq" id="XP_022317289.1">
    <property type="nucleotide sequence ID" value="XM_022461581.1"/>
</dbReference>
<keyword evidence="14" id="KW-0460">Magnesium</keyword>
<dbReference type="SMART" id="SM00467">
    <property type="entry name" value="GS"/>
    <property type="match status" value="1"/>
</dbReference>
<evidence type="ECO:0000256" key="21">
    <source>
        <dbReference type="PROSITE-ProRule" id="PRU10141"/>
    </source>
</evidence>
<dbReference type="Gene3D" id="3.30.200.20">
    <property type="entry name" value="Phosphorylase Kinase, domain 1"/>
    <property type="match status" value="1"/>
</dbReference>
<keyword evidence="15 22" id="KW-1133">Transmembrane helix</keyword>
<evidence type="ECO:0000256" key="6">
    <source>
        <dbReference type="ARBA" id="ARBA00022527"/>
    </source>
</evidence>
<dbReference type="SUPFAM" id="SSF56112">
    <property type="entry name" value="Protein kinase-like (PK-like)"/>
    <property type="match status" value="1"/>
</dbReference>
<dbReference type="PANTHER" id="PTHR23255">
    <property type="entry name" value="TRANSFORMING GROWTH FACTOR-BETA RECEPTOR TYPE I AND II"/>
    <property type="match status" value="1"/>
</dbReference>
<feature type="domain" description="GS" evidence="24">
    <location>
        <begin position="185"/>
        <end position="216"/>
    </location>
</feature>
<evidence type="ECO:0000256" key="5">
    <source>
        <dbReference type="ARBA" id="ARBA00012401"/>
    </source>
</evidence>
<evidence type="ECO:0000256" key="3">
    <source>
        <dbReference type="ARBA" id="ARBA00004479"/>
    </source>
</evidence>
<comment type="similarity">
    <text evidence="4">Belongs to the protein kinase superfamily. TKL Ser/Thr protein kinase family. TGFB receptor subfamily.</text>
</comment>
<dbReference type="SMART" id="SM00220">
    <property type="entry name" value="S_TKc"/>
    <property type="match status" value="1"/>
</dbReference>
<dbReference type="InterPro" id="IPR017441">
    <property type="entry name" value="Protein_kinase_ATP_BS"/>
</dbReference>
<evidence type="ECO:0000256" key="7">
    <source>
        <dbReference type="ARBA" id="ARBA00022679"/>
    </source>
</evidence>
<feature type="domain" description="Protein kinase" evidence="23">
    <location>
        <begin position="217"/>
        <end position="513"/>
    </location>
</feature>
<evidence type="ECO:0000256" key="9">
    <source>
        <dbReference type="ARBA" id="ARBA00022723"/>
    </source>
</evidence>
<feature type="disulfide bond" evidence="20">
    <location>
        <begin position="87"/>
        <end position="102"/>
    </location>
</feature>
<gene>
    <name evidence="26" type="primary">LOC111120677</name>
</gene>
<dbReference type="GO" id="GO:0043235">
    <property type="term" value="C:receptor complex"/>
    <property type="evidence" value="ECO:0007669"/>
    <property type="project" value="InterPro"/>
</dbReference>
<evidence type="ECO:0000259" key="24">
    <source>
        <dbReference type="PROSITE" id="PS51256"/>
    </source>
</evidence>
<keyword evidence="9" id="KW-0479">Metal-binding</keyword>
<dbReference type="InterPro" id="IPR000719">
    <property type="entry name" value="Prot_kinase_dom"/>
</dbReference>
<dbReference type="PROSITE" id="PS00108">
    <property type="entry name" value="PROTEIN_KINASE_ST"/>
    <property type="match status" value="1"/>
</dbReference>
<dbReference type="PROSITE" id="PS51256">
    <property type="entry name" value="GS"/>
    <property type="match status" value="1"/>
</dbReference>
<dbReference type="PIRSF" id="PIRSF037393">
    <property type="entry name" value="TGFRII"/>
    <property type="match status" value="1"/>
</dbReference>
<dbReference type="PROSITE" id="PS00107">
    <property type="entry name" value="PROTEIN_KINASE_ATP"/>
    <property type="match status" value="1"/>
</dbReference>
<evidence type="ECO:0000256" key="10">
    <source>
        <dbReference type="ARBA" id="ARBA00022729"/>
    </source>
</evidence>
<dbReference type="InterPro" id="IPR003605">
    <property type="entry name" value="GS_dom"/>
</dbReference>
<accession>A0A8B8CQ34</accession>
<feature type="binding site" evidence="19 21">
    <location>
        <position position="244"/>
    </location>
    <ligand>
        <name>ATP</name>
        <dbReference type="ChEBI" id="CHEBI:30616"/>
    </ligand>
</feature>
<proteinExistence type="inferred from homology"/>
<evidence type="ECO:0000256" key="1">
    <source>
        <dbReference type="ARBA" id="ARBA00001936"/>
    </source>
</evidence>
<dbReference type="OrthoDB" id="69842at2759"/>
<dbReference type="KEGG" id="cvn:111120677"/>
<keyword evidence="25" id="KW-1185">Reference proteome</keyword>
<keyword evidence="16 22" id="KW-0472">Membrane</keyword>
<sequence>MAAVNESWRLHGWSLIISLFAIFNNLSFCEGLLRCRCSPCHPNAVNETCFAKFQCFTGLRLVVENGEQVEIKSMGCMSEEENSLMQCKGHLVPHLSPRTVECCNDEDYCNDYLDPLYVEHNRTRDNGHAVDDEMINATQLVLILSISLCFIIFVLVVSVLYLKYRKRELNSKEPFIRDHEDQSDSFMCDSTKGLIEQSSGCGSGPPTLVQRTIARNIHLVKSLGKGRFGEVWKGLWREEEVAVKIFFTTEESSWARETELYQSVLLRHDGILGYIASDIKGTGSWTQLFLITEYHENGSLYDFLQTHVLDVEDMLKMGHSAACGLGHLHSEIFGTKGKPAMAHRDIKTRNILVKTDGSCCIADLGLAVRFVSEANEVDLPPTSRQGTKRYMAPELLDNSTRRDHFDAYKQADIYAFGLVLWEIARRCISNGIADEYQPPYFETIPVNTEPTYEAMKKIVCVDKMRPGFPNRWSSNEYLKMMARLMRECWSQNPGARLTALRVKKTLGGMNLQLNKSVKLDEAEKITEITNIIKNSE</sequence>
<keyword evidence="20" id="KW-1015">Disulfide bond</keyword>
<evidence type="ECO:0000256" key="14">
    <source>
        <dbReference type="ARBA" id="ARBA00022842"/>
    </source>
</evidence>
<dbReference type="FunFam" id="1.10.510.10:FF:000018">
    <property type="entry name" value="Receptor protein serine/threonine kinase"/>
    <property type="match status" value="1"/>
</dbReference>
<dbReference type="GeneID" id="111120677"/>
<evidence type="ECO:0000256" key="22">
    <source>
        <dbReference type="SAM" id="Phobius"/>
    </source>
</evidence>
<evidence type="ECO:0000256" key="11">
    <source>
        <dbReference type="ARBA" id="ARBA00022741"/>
    </source>
</evidence>
<dbReference type="EC" id="2.7.11.30" evidence="5"/>
<dbReference type="Gene3D" id="2.10.60.10">
    <property type="entry name" value="CD59"/>
    <property type="match status" value="1"/>
</dbReference>
<feature type="active site" description="Proton acceptor" evidence="18">
    <location>
        <position position="345"/>
    </location>
</feature>
<evidence type="ECO:0000256" key="12">
    <source>
        <dbReference type="ARBA" id="ARBA00022777"/>
    </source>
</evidence>
<evidence type="ECO:0000256" key="4">
    <source>
        <dbReference type="ARBA" id="ARBA00009605"/>
    </source>
</evidence>
<dbReference type="AlphaFoldDB" id="A0A8B8CQ34"/>
<dbReference type="GO" id="GO:0046872">
    <property type="term" value="F:metal ion binding"/>
    <property type="evidence" value="ECO:0007669"/>
    <property type="project" value="UniProtKB-KW"/>
</dbReference>
<evidence type="ECO:0000256" key="15">
    <source>
        <dbReference type="ARBA" id="ARBA00022989"/>
    </source>
</evidence>
<evidence type="ECO:0000256" key="2">
    <source>
        <dbReference type="ARBA" id="ARBA00001946"/>
    </source>
</evidence>
<dbReference type="GO" id="GO:0071363">
    <property type="term" value="P:cellular response to growth factor stimulus"/>
    <property type="evidence" value="ECO:0007669"/>
    <property type="project" value="TreeGrafter"/>
</dbReference>
<dbReference type="Proteomes" id="UP000694844">
    <property type="component" value="Chromosome 2"/>
</dbReference>
<keyword evidence="6" id="KW-0723">Serine/threonine-protein kinase</keyword>
<feature type="transmembrane region" description="Helical" evidence="22">
    <location>
        <begin position="140"/>
        <end position="162"/>
    </location>
</feature>
<dbReference type="Pfam" id="PF01064">
    <property type="entry name" value="Activin_recp"/>
    <property type="match status" value="1"/>
</dbReference>
<dbReference type="InterPro" id="IPR001245">
    <property type="entry name" value="Ser-Thr/Tyr_kinase_cat_dom"/>
</dbReference>
<dbReference type="Pfam" id="PF08515">
    <property type="entry name" value="TGF_beta_GS"/>
    <property type="match status" value="1"/>
</dbReference>
<comment type="cofactor">
    <cofactor evidence="2">
        <name>Mg(2+)</name>
        <dbReference type="ChEBI" id="CHEBI:18420"/>
    </cofactor>
</comment>
<evidence type="ECO:0000256" key="18">
    <source>
        <dbReference type="PIRSR" id="PIRSR037393-1"/>
    </source>
</evidence>
<dbReference type="FunFam" id="2.10.60.10:FF:000021">
    <property type="entry name" value="Receptor protein serine/threonine kinase"/>
    <property type="match status" value="1"/>
</dbReference>
<dbReference type="InterPro" id="IPR045860">
    <property type="entry name" value="Snake_toxin-like_sf"/>
</dbReference>
<keyword evidence="7" id="KW-0808">Transferase</keyword>
<dbReference type="InterPro" id="IPR017194">
    <property type="entry name" value="Transform_growth_fac-b_typ-2"/>
</dbReference>
<evidence type="ECO:0000313" key="26">
    <source>
        <dbReference type="RefSeq" id="XP_022317289.1"/>
    </source>
</evidence>
<keyword evidence="8 22" id="KW-0812">Transmembrane</keyword>
<comment type="cofactor">
    <cofactor evidence="1">
        <name>Mn(2+)</name>
        <dbReference type="ChEBI" id="CHEBI:29035"/>
    </cofactor>
</comment>
<dbReference type="SUPFAM" id="SSF57302">
    <property type="entry name" value="Snake toxin-like"/>
    <property type="match status" value="1"/>
</dbReference>
<dbReference type="Pfam" id="PF07714">
    <property type="entry name" value="PK_Tyr_Ser-Thr"/>
    <property type="match status" value="1"/>
</dbReference>
<dbReference type="GO" id="GO:0005886">
    <property type="term" value="C:plasma membrane"/>
    <property type="evidence" value="ECO:0007669"/>
    <property type="project" value="TreeGrafter"/>
</dbReference>
<name>A0A8B8CQ34_CRAVI</name>
<dbReference type="CDD" id="cd23532">
    <property type="entry name" value="TFP_LU_ECD_BMPR1"/>
    <property type="match status" value="1"/>
</dbReference>
<evidence type="ECO:0000256" key="16">
    <source>
        <dbReference type="ARBA" id="ARBA00023136"/>
    </source>
</evidence>
<evidence type="ECO:0000259" key="23">
    <source>
        <dbReference type="PROSITE" id="PS50011"/>
    </source>
</evidence>
<dbReference type="Gene3D" id="1.10.510.10">
    <property type="entry name" value="Transferase(Phosphotransferase) domain 1"/>
    <property type="match status" value="1"/>
</dbReference>
<dbReference type="PROSITE" id="PS50011">
    <property type="entry name" value="PROTEIN_KINASE_DOM"/>
    <property type="match status" value="1"/>
</dbReference>
<organism evidence="25 26">
    <name type="scientific">Crassostrea virginica</name>
    <name type="common">Eastern oyster</name>
    <dbReference type="NCBI Taxonomy" id="6565"/>
    <lineage>
        <taxon>Eukaryota</taxon>
        <taxon>Metazoa</taxon>
        <taxon>Spiralia</taxon>
        <taxon>Lophotrochozoa</taxon>
        <taxon>Mollusca</taxon>
        <taxon>Bivalvia</taxon>
        <taxon>Autobranchia</taxon>
        <taxon>Pteriomorphia</taxon>
        <taxon>Ostreida</taxon>
        <taxon>Ostreoidea</taxon>
        <taxon>Ostreidae</taxon>
        <taxon>Crassostrea</taxon>
    </lineage>
</organism>
<dbReference type="CDD" id="cd14144">
    <property type="entry name" value="STKc_BMPR1"/>
    <property type="match status" value="1"/>
</dbReference>
<evidence type="ECO:0000256" key="13">
    <source>
        <dbReference type="ARBA" id="ARBA00022840"/>
    </source>
</evidence>
<keyword evidence="12" id="KW-0418">Kinase</keyword>
<dbReference type="GO" id="GO:0004675">
    <property type="term" value="F:transmembrane receptor protein serine/threonine kinase activity"/>
    <property type="evidence" value="ECO:0007669"/>
    <property type="project" value="UniProtKB-EC"/>
</dbReference>
<dbReference type="InterPro" id="IPR008271">
    <property type="entry name" value="Ser/Thr_kinase_AS"/>
</dbReference>
<keyword evidence="10" id="KW-0732">Signal</keyword>
<reference evidence="26" key="1">
    <citation type="submission" date="2025-08" db="UniProtKB">
        <authorList>
            <consortium name="RefSeq"/>
        </authorList>
    </citation>
    <scope>IDENTIFICATION</scope>
    <source>
        <tissue evidence="26">Whole sample</tissue>
    </source>
</reference>
<evidence type="ECO:0000313" key="25">
    <source>
        <dbReference type="Proteomes" id="UP000694844"/>
    </source>
</evidence>
<dbReference type="GO" id="GO:0005524">
    <property type="term" value="F:ATP binding"/>
    <property type="evidence" value="ECO:0007669"/>
    <property type="project" value="UniProtKB-UniRule"/>
</dbReference>
<evidence type="ECO:0000256" key="8">
    <source>
        <dbReference type="ARBA" id="ARBA00022692"/>
    </source>
</evidence>
<evidence type="ECO:0000256" key="19">
    <source>
        <dbReference type="PIRSR" id="PIRSR037393-2"/>
    </source>
</evidence>
<dbReference type="PANTHER" id="PTHR23255:SF68">
    <property type="entry name" value="RECEPTOR PROTEIN SERINE_THREONINE KINASE"/>
    <property type="match status" value="1"/>
</dbReference>
<evidence type="ECO:0000256" key="17">
    <source>
        <dbReference type="ARBA" id="ARBA00023170"/>
    </source>
</evidence>
<keyword evidence="11 19" id="KW-0547">Nucleotide-binding</keyword>
<dbReference type="InterPro" id="IPR000333">
    <property type="entry name" value="TGFB_receptor"/>
</dbReference>
<dbReference type="InterPro" id="IPR011009">
    <property type="entry name" value="Kinase-like_dom_sf"/>
</dbReference>
<dbReference type="InterPro" id="IPR000472">
    <property type="entry name" value="Activin_recp"/>
</dbReference>
<keyword evidence="13 19" id="KW-0067">ATP-binding</keyword>
<comment type="subcellular location">
    <subcellularLocation>
        <location evidence="3">Membrane</location>
        <topology evidence="3">Single-pass type I membrane protein</topology>
    </subcellularLocation>
</comment>
<protein>
    <recommendedName>
        <fullName evidence="5">receptor protein serine/threonine kinase</fullName>
        <ecNumber evidence="5">2.7.11.30</ecNumber>
    </recommendedName>
</protein>
<keyword evidence="17" id="KW-0675">Receptor</keyword>